<feature type="domain" description="NACHT" evidence="2">
    <location>
        <begin position="305"/>
        <end position="461"/>
    </location>
</feature>
<feature type="compositionally biased region" description="Basic and acidic residues" evidence="1">
    <location>
        <begin position="1"/>
        <end position="23"/>
    </location>
</feature>
<keyword evidence="6" id="KW-1185">Reference proteome</keyword>
<dbReference type="OrthoDB" id="433924at2759"/>
<evidence type="ECO:0000259" key="3">
    <source>
        <dbReference type="Pfam" id="PF12770"/>
    </source>
</evidence>
<dbReference type="Gene3D" id="3.40.50.300">
    <property type="entry name" value="P-loop containing nucleotide triphosphate hydrolases"/>
    <property type="match status" value="1"/>
</dbReference>
<name>A0A9P1CF32_9DINO</name>
<dbReference type="InterPro" id="IPR024983">
    <property type="entry name" value="CHAT_dom"/>
</dbReference>
<dbReference type="InterPro" id="IPR027417">
    <property type="entry name" value="P-loop_NTPase"/>
</dbReference>
<sequence length="621" mass="68255">MRRCLEGRPKERSRSPPSKEREGVIQSAGTRNVSEMRCAREPELHVLYASPLDQRIPQINIQGEVDLLQDSLRKANCRMNISVGAATTKSFAQLLTLAQSAGSIILHLSVHVVNAESNVGIVFENDFGGAHILYRPQLEELLGNGEQLEGLSFVFINGCSSESIAALLVEAGCHLVIATRGKVYDVAATVFTQQFYYALGSQVSVRSAFESAQQVLRVDPDPKVKASADMFVLFGQHAARSQTLPRRPMQVHESADGQSGLRSESWDLGASGCLPPRVEDYIDRSSVLCDILRNFESSSGKPARRACILSGPEGIGKTVAAIELAHFASSPGRIFSRNVLYVSIDGRPDLANVIQGISQSLVSRQLLANASRSQKDVLLALQQIDQTRSRYLLLLDDHSGAVRASPQVQSLLSNMLETVRNLSLVVCSRDHVYESLGPCKCVNVPLGALTDAQSAELFLKRIHRPLRPCDLDHGAQSQGNLTKTEGILQKLAKHPVLRQIGGNPGQVNAICQRVTPQLKSLWDLCSTQWQRLESVTTSVVRSMSFDFETRNPNIQNESRLMRRMSDDLDEHQSSLQLTRKMSIDGVHAEPLVRMMSLDGAPLARMMSVDETQATENGIDQF</sequence>
<evidence type="ECO:0000259" key="2">
    <source>
        <dbReference type="Pfam" id="PF05729"/>
    </source>
</evidence>
<feature type="domain" description="CHAT" evidence="3">
    <location>
        <begin position="62"/>
        <end position="222"/>
    </location>
</feature>
<dbReference type="Pfam" id="PF12770">
    <property type="entry name" value="CHAT"/>
    <property type="match status" value="1"/>
</dbReference>
<dbReference type="Proteomes" id="UP001152797">
    <property type="component" value="Unassembled WGS sequence"/>
</dbReference>
<evidence type="ECO:0000256" key="1">
    <source>
        <dbReference type="SAM" id="MobiDB-lite"/>
    </source>
</evidence>
<gene>
    <name evidence="4" type="ORF">C1SCF055_LOCUS17617</name>
</gene>
<reference evidence="5" key="2">
    <citation type="submission" date="2024-04" db="EMBL/GenBank/DDBJ databases">
        <authorList>
            <person name="Chen Y."/>
            <person name="Shah S."/>
            <person name="Dougan E. K."/>
            <person name="Thang M."/>
            <person name="Chan C."/>
        </authorList>
    </citation>
    <scope>NUCLEOTIDE SEQUENCE [LARGE SCALE GENOMIC DNA]</scope>
</reference>
<dbReference type="PANTHER" id="PTHR47691">
    <property type="entry name" value="REGULATOR-RELATED"/>
    <property type="match status" value="1"/>
</dbReference>
<protein>
    <recommendedName>
        <fullName evidence="7">AAA+ ATPase domain-containing protein</fullName>
    </recommendedName>
</protein>
<dbReference type="InterPro" id="IPR007111">
    <property type="entry name" value="NACHT_NTPase"/>
</dbReference>
<feature type="region of interest" description="Disordered" evidence="1">
    <location>
        <begin position="1"/>
        <end position="32"/>
    </location>
</feature>
<evidence type="ECO:0008006" key="7">
    <source>
        <dbReference type="Google" id="ProtNLM"/>
    </source>
</evidence>
<proteinExistence type="predicted"/>
<dbReference type="PANTHER" id="PTHR47691:SF3">
    <property type="entry name" value="HTH-TYPE TRANSCRIPTIONAL REGULATOR RV0890C-RELATED"/>
    <property type="match status" value="1"/>
</dbReference>
<dbReference type="EMBL" id="CAMXCT010001499">
    <property type="protein sequence ID" value="CAI3990644.1"/>
    <property type="molecule type" value="Genomic_DNA"/>
</dbReference>
<evidence type="ECO:0000313" key="5">
    <source>
        <dbReference type="EMBL" id="CAL1144019.1"/>
    </source>
</evidence>
<organism evidence="4">
    <name type="scientific">Cladocopium goreaui</name>
    <dbReference type="NCBI Taxonomy" id="2562237"/>
    <lineage>
        <taxon>Eukaryota</taxon>
        <taxon>Sar</taxon>
        <taxon>Alveolata</taxon>
        <taxon>Dinophyceae</taxon>
        <taxon>Suessiales</taxon>
        <taxon>Symbiodiniaceae</taxon>
        <taxon>Cladocopium</taxon>
    </lineage>
</organism>
<comment type="caution">
    <text evidence="4">The sequence shown here is derived from an EMBL/GenBank/DDBJ whole genome shotgun (WGS) entry which is preliminary data.</text>
</comment>
<dbReference type="EMBL" id="CAMXCT030001499">
    <property type="protein sequence ID" value="CAL4777956.1"/>
    <property type="molecule type" value="Genomic_DNA"/>
</dbReference>
<evidence type="ECO:0000313" key="4">
    <source>
        <dbReference type="EMBL" id="CAI3990644.1"/>
    </source>
</evidence>
<evidence type="ECO:0000313" key="6">
    <source>
        <dbReference type="Proteomes" id="UP001152797"/>
    </source>
</evidence>
<dbReference type="Pfam" id="PF05729">
    <property type="entry name" value="NACHT"/>
    <property type="match status" value="1"/>
</dbReference>
<dbReference type="EMBL" id="CAMXCT020001499">
    <property type="protein sequence ID" value="CAL1144019.1"/>
    <property type="molecule type" value="Genomic_DNA"/>
</dbReference>
<dbReference type="AlphaFoldDB" id="A0A9P1CF32"/>
<dbReference type="SUPFAM" id="SSF52540">
    <property type="entry name" value="P-loop containing nucleoside triphosphate hydrolases"/>
    <property type="match status" value="1"/>
</dbReference>
<reference evidence="4" key="1">
    <citation type="submission" date="2022-10" db="EMBL/GenBank/DDBJ databases">
        <authorList>
            <person name="Chen Y."/>
            <person name="Dougan E. K."/>
            <person name="Chan C."/>
            <person name="Rhodes N."/>
            <person name="Thang M."/>
        </authorList>
    </citation>
    <scope>NUCLEOTIDE SEQUENCE</scope>
</reference>
<accession>A0A9P1CF32</accession>